<sequence length="369" mass="39571">MTTKTTSGCATLVGVGDVMIARYDATLLDPAAPVLQAADFTFGNCEWPYAEEAGDTHPVEAHLNDDVEGEDLFTPGDPQAIRLKAAKGFDVLSFANNHSMHAGYRVFLRSMELMRESGIAPVGAGRNIAEALAPVVLERNGVKVAFVGCTAALLPGAHAGRRTPGVAPLRRHSYFHNPNWNDWGLAPQVGTLVDRKDLAAVCASISAAREQADIVVLSVHWGLLEDRVAIGDYQREAARACIDHGADLILGHGTLVTKGIEVYKGKVVFYSLGKFLMKGPRDTGDTPIGVRAVVGKHKRKGLAARIDIEHGRIARVAFTPVFADEATRPSFLDANDALFGEIADETEAISAAAGLQARFTRMHDRVVIS</sequence>
<keyword evidence="3" id="KW-0378">Hydrolase</keyword>
<dbReference type="Gene3D" id="3.60.21.10">
    <property type="match status" value="1"/>
</dbReference>
<dbReference type="CDD" id="cd07381">
    <property type="entry name" value="MPP_CapA"/>
    <property type="match status" value="1"/>
</dbReference>
<dbReference type="InterPro" id="IPR052169">
    <property type="entry name" value="CW_Biosynth-Accessory"/>
</dbReference>
<dbReference type="Pfam" id="PF09587">
    <property type="entry name" value="PGA_cap"/>
    <property type="match status" value="1"/>
</dbReference>
<evidence type="ECO:0000259" key="2">
    <source>
        <dbReference type="SMART" id="SM00854"/>
    </source>
</evidence>
<organism evidence="3 4">
    <name type="scientific">Azohydromonas lata</name>
    <dbReference type="NCBI Taxonomy" id="45677"/>
    <lineage>
        <taxon>Bacteria</taxon>
        <taxon>Pseudomonadati</taxon>
        <taxon>Pseudomonadota</taxon>
        <taxon>Betaproteobacteria</taxon>
        <taxon>Burkholderiales</taxon>
        <taxon>Sphaerotilaceae</taxon>
        <taxon>Azohydromonas</taxon>
    </lineage>
</organism>
<dbReference type="InterPro" id="IPR029052">
    <property type="entry name" value="Metallo-depent_PP-like"/>
</dbReference>
<comment type="caution">
    <text evidence="3">The sequence shown here is derived from an EMBL/GenBank/DDBJ whole genome shotgun (WGS) entry which is preliminary data.</text>
</comment>
<comment type="similarity">
    <text evidence="1">Belongs to the CapA family.</text>
</comment>
<dbReference type="PANTHER" id="PTHR33393">
    <property type="entry name" value="POLYGLUTAMINE SYNTHESIS ACCESSORY PROTEIN RV0574C-RELATED"/>
    <property type="match status" value="1"/>
</dbReference>
<dbReference type="RefSeq" id="WP_322463882.1">
    <property type="nucleotide sequence ID" value="NZ_JAXOJX010000001.1"/>
</dbReference>
<accession>A0ABU5I9F4</accession>
<evidence type="ECO:0000313" key="3">
    <source>
        <dbReference type="EMBL" id="MDZ5455165.1"/>
    </source>
</evidence>
<name>A0ABU5I9F4_9BURK</name>
<reference evidence="3 4" key="1">
    <citation type="submission" date="2023-11" db="EMBL/GenBank/DDBJ databases">
        <title>Draft genome of Azohydromonas lata strain H1 (DSM1123), a polyhydroxyalkanoate producer.</title>
        <authorList>
            <person name="Traversa D."/>
            <person name="D'Addabbo P."/>
            <person name="Pazzani C."/>
            <person name="Manzari C."/>
            <person name="Chiara M."/>
            <person name="Scrascia M."/>
        </authorList>
    </citation>
    <scope>NUCLEOTIDE SEQUENCE [LARGE SCALE GENOMIC DNA]</scope>
    <source>
        <strain evidence="3 4">H1</strain>
        <plasmid evidence="3">unnamed</plasmid>
    </source>
</reference>
<keyword evidence="3" id="KW-0614">Plasmid</keyword>
<geneLocation type="plasmid" evidence="3">
    <name>unnamed</name>
</geneLocation>
<dbReference type="EC" id="3.1.-.-" evidence="3"/>
<proteinExistence type="inferred from homology"/>
<feature type="domain" description="Capsule synthesis protein CapA" evidence="2">
    <location>
        <begin position="11"/>
        <end position="279"/>
    </location>
</feature>
<dbReference type="Proteomes" id="UP001293718">
    <property type="component" value="Unassembled WGS sequence"/>
</dbReference>
<keyword evidence="4" id="KW-1185">Reference proteome</keyword>
<evidence type="ECO:0000313" key="4">
    <source>
        <dbReference type="Proteomes" id="UP001293718"/>
    </source>
</evidence>
<dbReference type="InterPro" id="IPR019079">
    <property type="entry name" value="Capsule_synth_CapA"/>
</dbReference>
<dbReference type="SUPFAM" id="SSF56300">
    <property type="entry name" value="Metallo-dependent phosphatases"/>
    <property type="match status" value="1"/>
</dbReference>
<gene>
    <name evidence="3" type="ORF">SM757_01120</name>
</gene>
<protein>
    <submittedName>
        <fullName evidence="3">CapA family protein</fullName>
        <ecNumber evidence="3">3.1.-.-</ecNumber>
    </submittedName>
</protein>
<dbReference type="EMBL" id="JAXOJX010000001">
    <property type="protein sequence ID" value="MDZ5455165.1"/>
    <property type="molecule type" value="Genomic_DNA"/>
</dbReference>
<evidence type="ECO:0000256" key="1">
    <source>
        <dbReference type="ARBA" id="ARBA00005662"/>
    </source>
</evidence>
<dbReference type="PANTHER" id="PTHR33393:SF13">
    <property type="entry name" value="PGA BIOSYNTHESIS PROTEIN CAPA"/>
    <property type="match status" value="1"/>
</dbReference>
<dbReference type="SMART" id="SM00854">
    <property type="entry name" value="PGA_cap"/>
    <property type="match status" value="1"/>
</dbReference>
<dbReference type="GO" id="GO:0016787">
    <property type="term" value="F:hydrolase activity"/>
    <property type="evidence" value="ECO:0007669"/>
    <property type="project" value="UniProtKB-KW"/>
</dbReference>